<dbReference type="HOGENOM" id="CLU_3124813_0_0_1"/>
<dbReference type="EMBL" id="FQ790293">
    <property type="protein sequence ID" value="CCD48571.1"/>
    <property type="molecule type" value="Genomic_DNA"/>
</dbReference>
<dbReference type="Proteomes" id="UP000008177">
    <property type="component" value="Unplaced contigs"/>
</dbReference>
<sequence length="50" mass="5626">MTLGTLLVLQGGSTQQQYLIQQQRALGAWLLGHFGRQLQLKQEPQSDMNT</sequence>
<accession>G2Y7G9</accession>
<dbReference type="AlphaFoldDB" id="G2Y7G9"/>
<protein>
    <submittedName>
        <fullName evidence="1">Uncharacterized protein</fullName>
    </submittedName>
</protein>
<evidence type="ECO:0000313" key="2">
    <source>
        <dbReference type="Proteomes" id="UP000008177"/>
    </source>
</evidence>
<dbReference type="InParanoid" id="G2Y7G9"/>
<name>G2Y7G9_BOTF4</name>
<organism evidence="1 2">
    <name type="scientific">Botryotinia fuckeliana (strain T4)</name>
    <name type="common">Noble rot fungus</name>
    <name type="synonym">Botrytis cinerea</name>
    <dbReference type="NCBI Taxonomy" id="999810"/>
    <lineage>
        <taxon>Eukaryota</taxon>
        <taxon>Fungi</taxon>
        <taxon>Dikarya</taxon>
        <taxon>Ascomycota</taxon>
        <taxon>Pezizomycotina</taxon>
        <taxon>Leotiomycetes</taxon>
        <taxon>Helotiales</taxon>
        <taxon>Sclerotiniaceae</taxon>
        <taxon>Botrytis</taxon>
    </lineage>
</organism>
<proteinExistence type="predicted"/>
<reference evidence="2" key="1">
    <citation type="journal article" date="2011" name="PLoS Genet.">
        <title>Genomic analysis of the necrotrophic fungal pathogens Sclerotinia sclerotiorum and Botrytis cinerea.</title>
        <authorList>
            <person name="Amselem J."/>
            <person name="Cuomo C.A."/>
            <person name="van Kan J.A."/>
            <person name="Viaud M."/>
            <person name="Benito E.P."/>
            <person name="Couloux A."/>
            <person name="Coutinho P.M."/>
            <person name="de Vries R.P."/>
            <person name="Dyer P.S."/>
            <person name="Fillinger S."/>
            <person name="Fournier E."/>
            <person name="Gout L."/>
            <person name="Hahn M."/>
            <person name="Kohn L."/>
            <person name="Lapalu N."/>
            <person name="Plummer K.M."/>
            <person name="Pradier J.M."/>
            <person name="Quevillon E."/>
            <person name="Sharon A."/>
            <person name="Simon A."/>
            <person name="ten Have A."/>
            <person name="Tudzynski B."/>
            <person name="Tudzynski P."/>
            <person name="Wincker P."/>
            <person name="Andrew M."/>
            <person name="Anthouard V."/>
            <person name="Beever R.E."/>
            <person name="Beffa R."/>
            <person name="Benoit I."/>
            <person name="Bouzid O."/>
            <person name="Brault B."/>
            <person name="Chen Z."/>
            <person name="Choquer M."/>
            <person name="Collemare J."/>
            <person name="Cotton P."/>
            <person name="Danchin E.G."/>
            <person name="Da Silva C."/>
            <person name="Gautier A."/>
            <person name="Giraud C."/>
            <person name="Giraud T."/>
            <person name="Gonzalez C."/>
            <person name="Grossetete S."/>
            <person name="Guldener U."/>
            <person name="Henrissat B."/>
            <person name="Howlett B.J."/>
            <person name="Kodira C."/>
            <person name="Kretschmer M."/>
            <person name="Lappartient A."/>
            <person name="Leroch M."/>
            <person name="Levis C."/>
            <person name="Mauceli E."/>
            <person name="Neuveglise C."/>
            <person name="Oeser B."/>
            <person name="Pearson M."/>
            <person name="Poulain J."/>
            <person name="Poussereau N."/>
            <person name="Quesneville H."/>
            <person name="Rascle C."/>
            <person name="Schumacher J."/>
            <person name="Segurens B."/>
            <person name="Sexton A."/>
            <person name="Silva E."/>
            <person name="Sirven C."/>
            <person name="Soanes D.M."/>
            <person name="Talbot N.J."/>
            <person name="Templeton M."/>
            <person name="Yandava C."/>
            <person name="Yarden O."/>
            <person name="Zeng Q."/>
            <person name="Rollins J.A."/>
            <person name="Lebrun M.H."/>
            <person name="Dickman M."/>
        </authorList>
    </citation>
    <scope>NUCLEOTIDE SEQUENCE [LARGE SCALE GENOMIC DNA]</scope>
    <source>
        <strain evidence="2">T4</strain>
    </source>
</reference>
<gene>
    <name evidence="1" type="ORF">BofuT4_uP109550.1</name>
</gene>
<evidence type="ECO:0000313" key="1">
    <source>
        <dbReference type="EMBL" id="CCD48571.1"/>
    </source>
</evidence>